<evidence type="ECO:0000313" key="4">
    <source>
        <dbReference type="EMBL" id="MFD0958237.1"/>
    </source>
</evidence>
<dbReference type="EMBL" id="JBHTJZ010000004">
    <property type="protein sequence ID" value="MFD0958237.1"/>
    <property type="molecule type" value="Genomic_DNA"/>
</dbReference>
<dbReference type="Pfam" id="PF08327">
    <property type="entry name" value="AHSA1"/>
    <property type="match status" value="1"/>
</dbReference>
<reference evidence="5" key="1">
    <citation type="journal article" date="2019" name="Int. J. Syst. Evol. Microbiol.">
        <title>The Global Catalogue of Microorganisms (GCM) 10K type strain sequencing project: providing services to taxonomists for standard genome sequencing and annotation.</title>
        <authorList>
            <consortium name="The Broad Institute Genomics Platform"/>
            <consortium name="The Broad Institute Genome Sequencing Center for Infectious Disease"/>
            <person name="Wu L."/>
            <person name="Ma J."/>
        </authorList>
    </citation>
    <scope>NUCLEOTIDE SEQUENCE [LARGE SCALE GENOMIC DNA]</scope>
    <source>
        <strain evidence="5">CCUG 59129</strain>
    </source>
</reference>
<accession>A0ABW3HLA5</accession>
<keyword evidence="5" id="KW-1185">Reference proteome</keyword>
<dbReference type="CDD" id="cd07814">
    <property type="entry name" value="SRPBCC_CalC_Aha1-like"/>
    <property type="match status" value="1"/>
</dbReference>
<protein>
    <submittedName>
        <fullName evidence="4">SRPBCC domain-containing protein</fullName>
    </submittedName>
</protein>
<proteinExistence type="inferred from homology"/>
<comment type="caution">
    <text evidence="4">The sequence shown here is derived from an EMBL/GenBank/DDBJ whole genome shotgun (WGS) entry which is preliminary data.</text>
</comment>
<evidence type="ECO:0000313" key="5">
    <source>
        <dbReference type="Proteomes" id="UP001596989"/>
    </source>
</evidence>
<feature type="region of interest" description="Disordered" evidence="2">
    <location>
        <begin position="1"/>
        <end position="23"/>
    </location>
</feature>
<feature type="domain" description="Activator of Hsp90 ATPase homologue 1/2-like C-terminal" evidence="3">
    <location>
        <begin position="29"/>
        <end position="177"/>
    </location>
</feature>
<dbReference type="RefSeq" id="WP_377561889.1">
    <property type="nucleotide sequence ID" value="NZ_JBHTJZ010000004.1"/>
</dbReference>
<dbReference type="InterPro" id="IPR013538">
    <property type="entry name" value="ASHA1/2-like_C"/>
</dbReference>
<evidence type="ECO:0000259" key="3">
    <source>
        <dbReference type="Pfam" id="PF08327"/>
    </source>
</evidence>
<evidence type="ECO:0000256" key="2">
    <source>
        <dbReference type="SAM" id="MobiDB-lite"/>
    </source>
</evidence>
<dbReference type="Gene3D" id="3.30.530.20">
    <property type="match status" value="1"/>
</dbReference>
<comment type="similarity">
    <text evidence="1">Belongs to the AHA1 family.</text>
</comment>
<evidence type="ECO:0000256" key="1">
    <source>
        <dbReference type="ARBA" id="ARBA00006817"/>
    </source>
</evidence>
<organism evidence="4 5">
    <name type="scientific">Paenibacillus chungangensis</name>
    <dbReference type="NCBI Taxonomy" id="696535"/>
    <lineage>
        <taxon>Bacteria</taxon>
        <taxon>Bacillati</taxon>
        <taxon>Bacillota</taxon>
        <taxon>Bacilli</taxon>
        <taxon>Bacillales</taxon>
        <taxon>Paenibacillaceae</taxon>
        <taxon>Paenibacillus</taxon>
    </lineage>
</organism>
<dbReference type="InterPro" id="IPR023393">
    <property type="entry name" value="START-like_dom_sf"/>
</dbReference>
<name>A0ABW3HLA5_9BACL</name>
<dbReference type="SUPFAM" id="SSF55961">
    <property type="entry name" value="Bet v1-like"/>
    <property type="match status" value="1"/>
</dbReference>
<gene>
    <name evidence="4" type="ORF">ACFQ2I_02410</name>
</gene>
<sequence>MFKRNKKTASKSSPTQGAQKGLHMTRIFKAPPELLFDIFTQGEHMPNWRGPRGCKTSVISQTLQPGGSILYTQETPNGGVMWGKFNYREIEAPHRFIYTNCFSDAEGNRIRAPFSKDWPLEILNTITFEPHEHGTKLILHGAPEEANKAERRVFEALMDNVRQGMNETFQLLDEYLERVQQKP</sequence>
<dbReference type="Proteomes" id="UP001596989">
    <property type="component" value="Unassembled WGS sequence"/>
</dbReference>